<evidence type="ECO:0000313" key="3">
    <source>
        <dbReference type="Proteomes" id="UP000011864"/>
    </source>
</evidence>
<keyword evidence="1" id="KW-1133">Transmembrane helix</keyword>
<feature type="transmembrane region" description="Helical" evidence="1">
    <location>
        <begin position="7"/>
        <end position="29"/>
    </location>
</feature>
<organism evidence="2 3">
    <name type="scientific">Paraglaciecola psychrophila 170</name>
    <dbReference type="NCBI Taxonomy" id="1129794"/>
    <lineage>
        <taxon>Bacteria</taxon>
        <taxon>Pseudomonadati</taxon>
        <taxon>Pseudomonadota</taxon>
        <taxon>Gammaproteobacteria</taxon>
        <taxon>Alteromonadales</taxon>
        <taxon>Alteromonadaceae</taxon>
        <taxon>Paraglaciecola</taxon>
    </lineage>
</organism>
<keyword evidence="1" id="KW-0472">Membrane</keyword>
<dbReference type="PATRIC" id="fig|1129794.4.peg.5220"/>
<feature type="transmembrane region" description="Helical" evidence="1">
    <location>
        <begin position="44"/>
        <end position="63"/>
    </location>
</feature>
<dbReference type="HOGENOM" id="CLU_206508_0_0_6"/>
<dbReference type="OrthoDB" id="6388369at2"/>
<dbReference type="RefSeq" id="WP_007635963.1">
    <property type="nucleotide sequence ID" value="NC_020514.1"/>
</dbReference>
<protein>
    <submittedName>
        <fullName evidence="2">Uncharacterized protein</fullName>
    </submittedName>
</protein>
<proteinExistence type="predicted"/>
<evidence type="ECO:0000313" key="2">
    <source>
        <dbReference type="EMBL" id="AGH47334.1"/>
    </source>
</evidence>
<dbReference type="EMBL" id="CP003837">
    <property type="protein sequence ID" value="AGH47334.1"/>
    <property type="molecule type" value="Genomic_DNA"/>
</dbReference>
<accession>K6YUZ3</accession>
<keyword evidence="3" id="KW-1185">Reference proteome</keyword>
<dbReference type="Proteomes" id="UP000011864">
    <property type="component" value="Chromosome"/>
</dbReference>
<dbReference type="eggNOG" id="ENOG50319VY">
    <property type="taxonomic scope" value="Bacteria"/>
</dbReference>
<sequence>MSNWLEPILFGFTLITFVLGISSIIMSFLPTPEGENVMQSKVEYGFFGASAFALFAVFVYALATV</sequence>
<keyword evidence="1" id="KW-0812">Transmembrane</keyword>
<gene>
    <name evidence="2" type="ORF">C427_5237</name>
</gene>
<reference evidence="2 3" key="1">
    <citation type="journal article" date="2013" name="Genome Announc.">
        <title>Complete Genome Sequence of Glaciecola psychrophila Strain 170T.</title>
        <authorList>
            <person name="Yin J."/>
            <person name="Chen J."/>
            <person name="Liu G."/>
            <person name="Yu Y."/>
            <person name="Song L."/>
            <person name="Wang X."/>
            <person name="Qu X."/>
        </authorList>
    </citation>
    <scope>NUCLEOTIDE SEQUENCE [LARGE SCALE GENOMIC DNA]</scope>
    <source>
        <strain evidence="2 3">170</strain>
    </source>
</reference>
<dbReference type="AlphaFoldDB" id="K6YUZ3"/>
<name>K6YUZ3_9ALTE</name>
<dbReference type="KEGG" id="gps:C427_5237"/>
<evidence type="ECO:0000256" key="1">
    <source>
        <dbReference type="SAM" id="Phobius"/>
    </source>
</evidence>